<dbReference type="InterPro" id="IPR020845">
    <property type="entry name" value="AMP-binding_CS"/>
</dbReference>
<dbReference type="InterPro" id="IPR023213">
    <property type="entry name" value="CAT-like_dom_sf"/>
</dbReference>
<dbReference type="FunFam" id="3.40.50.980:FF:000001">
    <property type="entry name" value="Non-ribosomal peptide synthetase"/>
    <property type="match status" value="1"/>
</dbReference>
<dbReference type="Gene3D" id="1.10.1200.10">
    <property type="entry name" value="ACP-like"/>
    <property type="match status" value="1"/>
</dbReference>
<dbReference type="SUPFAM" id="SSF47336">
    <property type="entry name" value="ACP-like"/>
    <property type="match status" value="1"/>
</dbReference>
<dbReference type="GO" id="GO:0043041">
    <property type="term" value="P:amino acid activation for nonribosomal peptide biosynthetic process"/>
    <property type="evidence" value="ECO:0007669"/>
    <property type="project" value="TreeGrafter"/>
</dbReference>
<dbReference type="GO" id="GO:0008610">
    <property type="term" value="P:lipid biosynthetic process"/>
    <property type="evidence" value="ECO:0007669"/>
    <property type="project" value="UniProtKB-ARBA"/>
</dbReference>
<dbReference type="EMBL" id="FNSV01000005">
    <property type="protein sequence ID" value="SED11689.1"/>
    <property type="molecule type" value="Genomic_DNA"/>
</dbReference>
<dbReference type="InterPro" id="IPR000873">
    <property type="entry name" value="AMP-dep_synth/lig_dom"/>
</dbReference>
<gene>
    <name evidence="5" type="ORF">SAMN04490239_6880</name>
</gene>
<dbReference type="PANTHER" id="PTHR45527:SF1">
    <property type="entry name" value="FATTY ACID SYNTHASE"/>
    <property type="match status" value="1"/>
</dbReference>
<sequence length="1555" mass="167517">MITLGSLLRHLWVVHANGSAVSVADPPSATTLRGGEAEYAEQSPRGELNMYFDSQQSGGTACACPERPTPVRPHVAVLERLLAQPTRSTVGAFPLTAAQRSIWFAQQLTPEVPYVIAHYVELDGQVELGALRDATRRANREFGWGSVRLVDIDGQPHQVVDPTGDDRVPVTDLRGEVDPVEAAHRWMRNDRTARTDMYDGPLLVSHILRLGDDHYYWYSRAHHIVSDGYAAMMLMSRTAELYVAAVEGREPPDCRIEGPERLVREDATYRASTRFARDRDYWREQGGGPASVLSLSGRAARPVVDARTATGHTPASGGVRNPTAVTVAAFASYLARMTGADDVVLSLPVSARTTACLRHAGGSVSNVIPLRLNGIGSSTVSRAVDTAEAALTAALRRQRYRREDIGRDLASGGVELLHFGPVVNVMMFTKEITLGAVHGTVRVLTTGPVADLAVNIYPGAEGSAPRIDFEGHPALYDHAELTGHHSRFLAFLDRFTASAESDAPVADLDVFFAGERAEFAPARGRPDTDAVTLDRLLTGTVANDRAAIAITDRGRALSYGDLDRLATRLARLLAVRGIGPEDVVAVSIPRSIESVLALWAVAKAGAAYVPIDPSHPSARIAYTLDDCGATVGLTVRSERSRLPGTVAWLTADIDDLDSLCEETLPDAERTRPLLVDHPAYLIYTSGSTGTPKGVVVTHRGLANLAQEIRDKYAVSSRSRVLHFASPSFDTALVEVLAASIGGATLVVTPPGVFGGDELSRLLRDEHVTHLLTTPSALAAIDPGATNDLELVLVGGEACPQELVRRWAGRQDMRNAYGPTETTCSVTLTDPISPDARLTIGSLMRGVDAVVLDHRLRPLPVGAVGELYLATSALARGYHRRHGLTAARFVANPFGRRGSRMFRTGDVVRWTATGTLEFLDRADDQIKIRGFRVELGEIDATLTAQPGVTFAATVLHRTSAGNPNLVSYIMAEPDASIDRDMLTAQLARFLPDYMVPKSIMLLNSIPLTPTGKLDRAALPLPEFGSDSVPHRDPETPAERRVARVFAQVLGVDAVGADDSFFDLSGDSLSAIRVVARINAELGTSMGVRDLFDAPTVAALAVTVAEACAHSPAIRPQRGPKLGATPLPALVPLSPSQVFIDRTVVEPALHNIPFTVRVRGEFDVDALRSAMADVLGRHRSLRTVFPDSPSGPYQYVLDVADAMPDLRPVVIGAAEAEARTSNLLSAGFDVRRDPPLRARLFRLGDRDHLLACVVHHIAADGWSLAPLARDLADAYGARSAGGAPGWEPPTATYADYTVWRRALLGDEDDPASVASKQIAHWAKELSGLRGELALPTDRPRPERWTYRAGRLPFSLDEHAHRGLLATAHEHHASLFTALRAAVAILLARLSGDPDIAIGTPIAGRGDPALDDVVGMFVNTLVLRTRVDPSMTLCDIVEGSRGVELRALANADVQFERLVQVLDPPRSPSLHPLFQVALSLNNFAPAALNVSGLDFEVTPRPLDIAKCDLHFHFTERHDVDGRPAGIDAELVYSADLYDASTAQGFVELLHTVVDPIGR</sequence>
<feature type="domain" description="Carrier" evidence="4">
    <location>
        <begin position="1031"/>
        <end position="1106"/>
    </location>
</feature>
<comment type="cofactor">
    <cofactor evidence="1">
        <name>pantetheine 4'-phosphate</name>
        <dbReference type="ChEBI" id="CHEBI:47942"/>
    </cofactor>
</comment>
<evidence type="ECO:0000256" key="2">
    <source>
        <dbReference type="ARBA" id="ARBA00022450"/>
    </source>
</evidence>
<dbReference type="InterPro" id="IPR010071">
    <property type="entry name" value="AA_adenyl_dom"/>
</dbReference>
<accession>A0A1H4Y1C1</accession>
<proteinExistence type="predicted"/>
<dbReference type="Pfam" id="PF00550">
    <property type="entry name" value="PP-binding"/>
    <property type="match status" value="1"/>
</dbReference>
<protein>
    <submittedName>
        <fullName evidence="5">Amino acid adenylation domain-containing protein</fullName>
    </submittedName>
</protein>
<dbReference type="InterPro" id="IPR045851">
    <property type="entry name" value="AMP-bd_C_sf"/>
</dbReference>
<keyword evidence="6" id="KW-1185">Reference proteome</keyword>
<dbReference type="Gene3D" id="3.30.300.30">
    <property type="match status" value="1"/>
</dbReference>
<dbReference type="Pfam" id="PF00501">
    <property type="entry name" value="AMP-binding"/>
    <property type="match status" value="1"/>
</dbReference>
<evidence type="ECO:0000256" key="1">
    <source>
        <dbReference type="ARBA" id="ARBA00001957"/>
    </source>
</evidence>
<dbReference type="NCBIfam" id="TIGR01733">
    <property type="entry name" value="AA-adenyl-dom"/>
    <property type="match status" value="1"/>
</dbReference>
<dbReference type="GO" id="GO:0003824">
    <property type="term" value="F:catalytic activity"/>
    <property type="evidence" value="ECO:0007669"/>
    <property type="project" value="InterPro"/>
</dbReference>
<dbReference type="PROSITE" id="PS50075">
    <property type="entry name" value="CARRIER"/>
    <property type="match status" value="1"/>
</dbReference>
<dbReference type="SMART" id="SM00823">
    <property type="entry name" value="PKS_PP"/>
    <property type="match status" value="1"/>
</dbReference>
<dbReference type="InterPro" id="IPR001242">
    <property type="entry name" value="Condensation_dom"/>
</dbReference>
<dbReference type="Proteomes" id="UP000183561">
    <property type="component" value="Unassembled WGS sequence"/>
</dbReference>
<dbReference type="Gene3D" id="3.40.50.980">
    <property type="match status" value="2"/>
</dbReference>
<dbReference type="GO" id="GO:0044550">
    <property type="term" value="P:secondary metabolite biosynthetic process"/>
    <property type="evidence" value="ECO:0007669"/>
    <property type="project" value="TreeGrafter"/>
</dbReference>
<dbReference type="GO" id="GO:0072330">
    <property type="term" value="P:monocarboxylic acid biosynthetic process"/>
    <property type="evidence" value="ECO:0007669"/>
    <property type="project" value="UniProtKB-ARBA"/>
</dbReference>
<dbReference type="FunFam" id="3.30.300.30:FF:000010">
    <property type="entry name" value="Enterobactin synthetase component F"/>
    <property type="match status" value="1"/>
</dbReference>
<dbReference type="GO" id="GO:0005737">
    <property type="term" value="C:cytoplasm"/>
    <property type="evidence" value="ECO:0007669"/>
    <property type="project" value="TreeGrafter"/>
</dbReference>
<keyword evidence="2" id="KW-0596">Phosphopantetheine</keyword>
<dbReference type="GO" id="GO:0031177">
    <property type="term" value="F:phosphopantetheine binding"/>
    <property type="evidence" value="ECO:0007669"/>
    <property type="project" value="InterPro"/>
</dbReference>
<dbReference type="InterPro" id="IPR009081">
    <property type="entry name" value="PP-bd_ACP"/>
</dbReference>
<dbReference type="PROSITE" id="PS00455">
    <property type="entry name" value="AMP_BINDING"/>
    <property type="match status" value="1"/>
</dbReference>
<evidence type="ECO:0000313" key="6">
    <source>
        <dbReference type="Proteomes" id="UP000183561"/>
    </source>
</evidence>
<dbReference type="CDD" id="cd19540">
    <property type="entry name" value="LCL_NRPS-like"/>
    <property type="match status" value="1"/>
</dbReference>
<evidence type="ECO:0000259" key="4">
    <source>
        <dbReference type="PROSITE" id="PS50075"/>
    </source>
</evidence>
<dbReference type="Gene3D" id="2.30.38.10">
    <property type="entry name" value="Luciferase, Domain 3"/>
    <property type="match status" value="1"/>
</dbReference>
<dbReference type="FunFam" id="1.10.1200.10:FF:000016">
    <property type="entry name" value="Non-ribosomal peptide synthase"/>
    <property type="match status" value="1"/>
</dbReference>
<dbReference type="UniPathway" id="UPA00011"/>
<dbReference type="InterPro" id="IPR020806">
    <property type="entry name" value="PKS_PP-bd"/>
</dbReference>
<dbReference type="Gene3D" id="3.30.559.30">
    <property type="entry name" value="Nonribosomal peptide synthetase, condensation domain"/>
    <property type="match status" value="2"/>
</dbReference>
<dbReference type="Pfam" id="PF00668">
    <property type="entry name" value="Condensation"/>
    <property type="match status" value="2"/>
</dbReference>
<evidence type="ECO:0000313" key="5">
    <source>
        <dbReference type="EMBL" id="SED11689.1"/>
    </source>
</evidence>
<dbReference type="Gene3D" id="3.30.559.10">
    <property type="entry name" value="Chloramphenicol acetyltransferase-like domain"/>
    <property type="match status" value="2"/>
</dbReference>
<reference evidence="6" key="1">
    <citation type="submission" date="2016-10" db="EMBL/GenBank/DDBJ databases">
        <authorList>
            <person name="Varghese N."/>
            <person name="Submissions S."/>
        </authorList>
    </citation>
    <scope>NUCLEOTIDE SEQUENCE [LARGE SCALE GENOMIC DNA]</scope>
    <source>
        <strain evidence="6">DSM 44498</strain>
    </source>
</reference>
<dbReference type="PANTHER" id="PTHR45527">
    <property type="entry name" value="NONRIBOSOMAL PEPTIDE SYNTHETASE"/>
    <property type="match status" value="1"/>
</dbReference>
<keyword evidence="3" id="KW-0597">Phosphoprotein</keyword>
<name>A0A1H4Y1C1_9NOCA</name>
<organism evidence="5 6">
    <name type="scientific">Rhodococcus koreensis</name>
    <dbReference type="NCBI Taxonomy" id="99653"/>
    <lineage>
        <taxon>Bacteria</taxon>
        <taxon>Bacillati</taxon>
        <taxon>Actinomycetota</taxon>
        <taxon>Actinomycetes</taxon>
        <taxon>Mycobacteriales</taxon>
        <taxon>Nocardiaceae</taxon>
        <taxon>Rhodococcus</taxon>
    </lineage>
</organism>
<dbReference type="SUPFAM" id="SSF52777">
    <property type="entry name" value="CoA-dependent acyltransferases"/>
    <property type="match status" value="4"/>
</dbReference>
<dbReference type="InterPro" id="IPR036736">
    <property type="entry name" value="ACP-like_sf"/>
</dbReference>
<evidence type="ECO:0000256" key="3">
    <source>
        <dbReference type="ARBA" id="ARBA00022553"/>
    </source>
</evidence>
<dbReference type="SUPFAM" id="SSF56801">
    <property type="entry name" value="Acetyl-CoA synthetase-like"/>
    <property type="match status" value="1"/>
</dbReference>